<protein>
    <submittedName>
        <fullName evidence="2">Uncharacterized protein</fullName>
    </submittedName>
</protein>
<gene>
    <name evidence="2" type="ORF">PDIGIT_LOCUS9013</name>
</gene>
<reference evidence="2" key="1">
    <citation type="submission" date="2023-01" db="EMBL/GenBank/DDBJ databases">
        <authorList>
            <person name="Van Ghelder C."/>
            <person name="Rancurel C."/>
        </authorList>
    </citation>
    <scope>NUCLEOTIDE SEQUENCE</scope>
    <source>
        <strain evidence="2">CNCM I-4278</strain>
    </source>
</reference>
<comment type="caution">
    <text evidence="2">The sequence shown here is derived from an EMBL/GenBank/DDBJ whole genome shotgun (WGS) entry which is preliminary data.</text>
</comment>
<feature type="region of interest" description="Disordered" evidence="1">
    <location>
        <begin position="1"/>
        <end position="54"/>
    </location>
</feature>
<proteinExistence type="predicted"/>
<dbReference type="OrthoDB" id="5399555at2759"/>
<name>A0A9W4UH99_9PLEO</name>
<evidence type="ECO:0000313" key="3">
    <source>
        <dbReference type="Proteomes" id="UP001152607"/>
    </source>
</evidence>
<sequence length="123" mass="13362">MTNSLESSRPILANSSGNRASTRMSTYSAAPTLTPSVAPSHLSGASSTVGDPKAQEIKSWNEGFERLEDKRLSQQRYTLDAEKTDNMSKIALGAKLDRALARRMSGQDAVFRPKGFNEKKVSA</sequence>
<dbReference type="EMBL" id="CAOQHR010000006">
    <property type="protein sequence ID" value="CAI6335925.1"/>
    <property type="molecule type" value="Genomic_DNA"/>
</dbReference>
<evidence type="ECO:0000256" key="1">
    <source>
        <dbReference type="SAM" id="MobiDB-lite"/>
    </source>
</evidence>
<feature type="compositionally biased region" description="Polar residues" evidence="1">
    <location>
        <begin position="1"/>
        <end position="49"/>
    </location>
</feature>
<organism evidence="2 3">
    <name type="scientific">Periconia digitata</name>
    <dbReference type="NCBI Taxonomy" id="1303443"/>
    <lineage>
        <taxon>Eukaryota</taxon>
        <taxon>Fungi</taxon>
        <taxon>Dikarya</taxon>
        <taxon>Ascomycota</taxon>
        <taxon>Pezizomycotina</taxon>
        <taxon>Dothideomycetes</taxon>
        <taxon>Pleosporomycetidae</taxon>
        <taxon>Pleosporales</taxon>
        <taxon>Massarineae</taxon>
        <taxon>Periconiaceae</taxon>
        <taxon>Periconia</taxon>
    </lineage>
</organism>
<accession>A0A9W4UH99</accession>
<keyword evidence="3" id="KW-1185">Reference proteome</keyword>
<dbReference type="AlphaFoldDB" id="A0A9W4UH99"/>
<evidence type="ECO:0000313" key="2">
    <source>
        <dbReference type="EMBL" id="CAI6335925.1"/>
    </source>
</evidence>
<dbReference type="Proteomes" id="UP001152607">
    <property type="component" value="Unassembled WGS sequence"/>
</dbReference>